<dbReference type="PROSITE" id="PS51257">
    <property type="entry name" value="PROKAR_LIPOPROTEIN"/>
    <property type="match status" value="1"/>
</dbReference>
<dbReference type="AlphaFoldDB" id="A0A150XBC9"/>
<dbReference type="Pfam" id="PF03382">
    <property type="entry name" value="DUF285"/>
    <property type="match status" value="2"/>
</dbReference>
<dbReference type="RefSeq" id="WP_068220280.1">
    <property type="nucleotide sequence ID" value="NZ_LRPC01000012.1"/>
</dbReference>
<name>A0A150XBC9_9BACT</name>
<comment type="caution">
    <text evidence="1">The sequence shown here is derived from an EMBL/GenBank/DDBJ whole genome shotgun (WGS) entry which is preliminary data.</text>
</comment>
<dbReference type="InterPro" id="IPR011889">
    <property type="entry name" value="Liste_lipo_26"/>
</dbReference>
<dbReference type="STRING" id="333140.AWW68_09210"/>
<dbReference type="EMBL" id="LRPC01000012">
    <property type="protein sequence ID" value="KYG75996.1"/>
    <property type="molecule type" value="Genomic_DNA"/>
</dbReference>
<dbReference type="OrthoDB" id="1525027at2"/>
<evidence type="ECO:0000313" key="1">
    <source>
        <dbReference type="EMBL" id="KYG75996.1"/>
    </source>
</evidence>
<proteinExistence type="predicted"/>
<reference evidence="1 2" key="1">
    <citation type="submission" date="2016-01" db="EMBL/GenBank/DDBJ databases">
        <title>Genome sequencing of Roseivirga spongicola UST030701-084.</title>
        <authorList>
            <person name="Selvaratnam C."/>
            <person name="Thevarajoo S."/>
            <person name="Goh K.M."/>
            <person name="Ee R."/>
            <person name="Chan K.-G."/>
            <person name="Chong C.S."/>
        </authorList>
    </citation>
    <scope>NUCLEOTIDE SEQUENCE [LARGE SCALE GENOMIC DNA]</scope>
    <source>
        <strain evidence="1 2">UST030701-084</strain>
    </source>
</reference>
<evidence type="ECO:0000313" key="2">
    <source>
        <dbReference type="Proteomes" id="UP000075606"/>
    </source>
</evidence>
<accession>A0A150XBC9</accession>
<gene>
    <name evidence="1" type="ORF">AWW68_09210</name>
</gene>
<protein>
    <recommendedName>
        <fullName evidence="3">PKD domain-containing protein</fullName>
    </recommendedName>
</protein>
<dbReference type="InterPro" id="IPR005046">
    <property type="entry name" value="DUF285"/>
</dbReference>
<evidence type="ECO:0008006" key="3">
    <source>
        <dbReference type="Google" id="ProtNLM"/>
    </source>
</evidence>
<organism evidence="1 2">
    <name type="scientific">Roseivirga spongicola</name>
    <dbReference type="NCBI Taxonomy" id="333140"/>
    <lineage>
        <taxon>Bacteria</taxon>
        <taxon>Pseudomonadati</taxon>
        <taxon>Bacteroidota</taxon>
        <taxon>Cytophagia</taxon>
        <taxon>Cytophagales</taxon>
        <taxon>Roseivirgaceae</taxon>
        <taxon>Roseivirga</taxon>
    </lineage>
</organism>
<keyword evidence="2" id="KW-1185">Reference proteome</keyword>
<sequence>MKNLNRIYQFILFTVALTFFGCDVDSTDFDIDDRDVYIESILIEAKNNSFLEADIEAAVVNPSRLITASLPPEAEGQQVVLTINLPSGIESTPASGQSVAAGESTLLAYGFGLEEEFDIQLNVLAPFQSDKEFVSVWRVDAGGEITLPLEEDGEYNFKVFWGDGEEDIVAGYDLSSASHTYAEAGDYQVVIWGDINGFNFDATKASRDNIIDITDWGQLKLGNNGGYFRGCSNLQVSATNAPDLSETTNFRTMFREASSFNSNINHWDVSGVTSMWDMFYKATNFDQPLDNWDVSNVETFETMFSESAFNQDISSWDVSSATTMKNMFRKSPFNQPIGSWNVANVTSFQSTFRDNKVFDQDLSGWGNKLGKVVTMREMFRGSSYNGDLSAWDMSKVESMWDMFKDAEFNNASIANWDLSSMDNMETMFGGKNCKFNQDISSWDVSNVVNMQNLFKENQVFNQDLSGWDVSNVKCNLDFDTDSPNWEDAHKPQFLVSKFDNNAFCSRPN</sequence>
<dbReference type="NCBIfam" id="TIGR02167">
    <property type="entry name" value="Liste_lipo_26"/>
    <property type="match status" value="2"/>
</dbReference>
<dbReference type="Proteomes" id="UP000075606">
    <property type="component" value="Unassembled WGS sequence"/>
</dbReference>